<sequence length="161" mass="17079">MAVRRITSATNQDQGFRQAQINDLYRSVEAFRSIAVAWESIAGGAWSLAAIRSFAALARRVALDLSTVGCGALDQAVIELVLALDGITVAGTLDESLMEQVDHALAKIRGVTVQRVLALDFGAIASEGGAAPVLMSETCPRCAAHAICSLVHTHREHQARV</sequence>
<proteinExistence type="predicted"/>
<evidence type="ECO:0000313" key="1">
    <source>
        <dbReference type="EMBL" id="MBP1465968.1"/>
    </source>
</evidence>
<gene>
    <name evidence="1" type="ORF">EYB53_009655</name>
</gene>
<accession>A0ABS4D958</accession>
<evidence type="ECO:0000313" key="2">
    <source>
        <dbReference type="Proteomes" id="UP001193081"/>
    </source>
</evidence>
<comment type="caution">
    <text evidence="1">The sequence shown here is derived from an EMBL/GenBank/DDBJ whole genome shotgun (WGS) entry which is preliminary data.</text>
</comment>
<dbReference type="RefSeq" id="WP_135477988.1">
    <property type="nucleotide sequence ID" value="NZ_SIJK02000014.1"/>
</dbReference>
<protein>
    <submittedName>
        <fullName evidence="1">Uncharacterized protein</fullName>
    </submittedName>
</protein>
<name>A0ABS4D958_9CHLR</name>
<reference evidence="1 2" key="1">
    <citation type="submission" date="2021-03" db="EMBL/GenBank/DDBJ databases">
        <authorList>
            <person name="Grouzdev D.S."/>
        </authorList>
    </citation>
    <scope>NUCLEOTIDE SEQUENCE [LARGE SCALE GENOMIC DNA]</scope>
    <source>
        <strain evidence="1 2">M50-1</strain>
    </source>
</reference>
<dbReference type="Proteomes" id="UP001193081">
    <property type="component" value="Unassembled WGS sequence"/>
</dbReference>
<keyword evidence="2" id="KW-1185">Reference proteome</keyword>
<dbReference type="EMBL" id="SIJK02000014">
    <property type="protein sequence ID" value="MBP1465968.1"/>
    <property type="molecule type" value="Genomic_DNA"/>
</dbReference>
<organism evidence="1 2">
    <name type="scientific">Candidatus Chloroploca mongolica</name>
    <dbReference type="NCBI Taxonomy" id="2528176"/>
    <lineage>
        <taxon>Bacteria</taxon>
        <taxon>Bacillati</taxon>
        <taxon>Chloroflexota</taxon>
        <taxon>Chloroflexia</taxon>
        <taxon>Chloroflexales</taxon>
        <taxon>Chloroflexineae</taxon>
        <taxon>Oscillochloridaceae</taxon>
        <taxon>Candidatus Chloroploca</taxon>
    </lineage>
</organism>